<dbReference type="PANTHER" id="PTHR34475:SF1">
    <property type="entry name" value="CYTOSKELETON PROTEIN RODZ"/>
    <property type="match status" value="1"/>
</dbReference>
<feature type="compositionally biased region" description="Polar residues" evidence="1">
    <location>
        <begin position="8"/>
        <end position="22"/>
    </location>
</feature>
<sequence>MAHEEDNLSNGENRMSEPVQSESVATILLRSREAKGLTVDDVDSVTHISPGWVSVMERGDWSQYPSMVYARGHVKVYAEFLGLDVPSIIAQFQRDWAATVSPEPVEPNGKPTSIRPITQSGGDTRLYWVGAGIVAVLILGGLAVKHEKHKTETRVPASSISVPSPPSSAASSSGGGSESAPAPSLSPSSPPPVTSGKNVTLAPPSPPPAMTGSPASSSPTEVNPSTSNRLTLRMVGLKSVWVVVSVDDGTVRHFRLNPGDERTLVGKNFMTFSTQSGDGLALFLNGKRLGLAGPTSAPVLHRRLNRQTLHHLKVVVSSHSSGSSAALHPVQNKPLNQSESSVSNTEKSVKTIPLRPSSSGGSTAGSTVPNSPPTPSGGSH</sequence>
<proteinExistence type="predicted"/>
<accession>C6HVW2</accession>
<feature type="compositionally biased region" description="Low complexity" evidence="1">
    <location>
        <begin position="155"/>
        <end position="187"/>
    </location>
</feature>
<dbReference type="EMBL" id="GG693867">
    <property type="protein sequence ID" value="EES53224.1"/>
    <property type="molecule type" value="Genomic_DNA"/>
</dbReference>
<feature type="compositionally biased region" description="Low complexity" evidence="1">
    <location>
        <begin position="316"/>
        <end position="328"/>
    </location>
</feature>
<dbReference type="AlphaFoldDB" id="C6HVW2"/>
<dbReference type="InterPro" id="IPR050400">
    <property type="entry name" value="Bact_Cytoskel_RodZ"/>
</dbReference>
<evidence type="ECO:0000313" key="3">
    <source>
        <dbReference type="Proteomes" id="UP000009374"/>
    </source>
</evidence>
<feature type="compositionally biased region" description="Low complexity" evidence="1">
    <location>
        <begin position="210"/>
        <end position="219"/>
    </location>
</feature>
<name>C6HVW2_9BACT</name>
<dbReference type="Proteomes" id="UP000009374">
    <property type="component" value="Unassembled WGS sequence"/>
</dbReference>
<evidence type="ECO:0000313" key="2">
    <source>
        <dbReference type="EMBL" id="EES53224.1"/>
    </source>
</evidence>
<feature type="region of interest" description="Disordered" evidence="1">
    <location>
        <begin position="1"/>
        <end position="22"/>
    </location>
</feature>
<dbReference type="Pfam" id="PF13413">
    <property type="entry name" value="HTH_25"/>
    <property type="match status" value="1"/>
</dbReference>
<evidence type="ECO:0008006" key="4">
    <source>
        <dbReference type="Google" id="ProtNLM"/>
    </source>
</evidence>
<feature type="region of interest" description="Disordered" evidence="1">
    <location>
        <begin position="149"/>
        <end position="227"/>
    </location>
</feature>
<gene>
    <name evidence="2" type="ORF">UBAL3_80150012</name>
</gene>
<dbReference type="InterPro" id="IPR010982">
    <property type="entry name" value="Lambda_DNA-bd_dom_sf"/>
</dbReference>
<keyword evidence="3" id="KW-1185">Reference proteome</keyword>
<dbReference type="PANTHER" id="PTHR34475">
    <property type="match status" value="1"/>
</dbReference>
<dbReference type="Gene3D" id="1.10.260.40">
    <property type="entry name" value="lambda repressor-like DNA-binding domains"/>
    <property type="match status" value="1"/>
</dbReference>
<dbReference type="GO" id="GO:0003677">
    <property type="term" value="F:DNA binding"/>
    <property type="evidence" value="ECO:0007669"/>
    <property type="project" value="InterPro"/>
</dbReference>
<organism evidence="2 3">
    <name type="scientific">Leptospirillum ferrodiazotrophum</name>
    <dbReference type="NCBI Taxonomy" id="412449"/>
    <lineage>
        <taxon>Bacteria</taxon>
        <taxon>Pseudomonadati</taxon>
        <taxon>Nitrospirota</taxon>
        <taxon>Nitrospiria</taxon>
        <taxon>Nitrospirales</taxon>
        <taxon>Nitrospiraceae</taxon>
        <taxon>Leptospirillum</taxon>
    </lineage>
</organism>
<feature type="compositionally biased region" description="Pro residues" evidence="1">
    <location>
        <begin position="370"/>
        <end position="380"/>
    </location>
</feature>
<reference evidence="2 3" key="1">
    <citation type="journal article" date="2009" name="Appl. Environ. Microbiol.">
        <title>Community genomic and proteomic analyses of chemoautotrophic iron-oxidizing "Leptospirillum rubarum" (Group II) and "Leptospirillum ferrodiazotrophum" (Group III) bacteria in acid mine drainage biofilms.</title>
        <authorList>
            <person name="Goltsman D.S."/>
            <person name="Denef V.J."/>
            <person name="Singer S.W."/>
            <person name="VerBerkmoes N.C."/>
            <person name="Lefsrud M."/>
            <person name="Mueller R.S."/>
            <person name="Dick G.J."/>
            <person name="Sun C.L."/>
            <person name="Wheeler K.E."/>
            <person name="Zemla A."/>
            <person name="Baker B.J."/>
            <person name="Hauser L."/>
            <person name="Land M."/>
            <person name="Shah M.B."/>
            <person name="Thelen M.P."/>
            <person name="Hettich R.L."/>
            <person name="Banfield J.F."/>
        </authorList>
    </citation>
    <scope>NUCLEOTIDE SEQUENCE [LARGE SCALE GENOMIC DNA]</scope>
</reference>
<feature type="compositionally biased region" description="Low complexity" evidence="1">
    <location>
        <begin position="357"/>
        <end position="367"/>
    </location>
</feature>
<feature type="region of interest" description="Disordered" evidence="1">
    <location>
        <begin position="316"/>
        <end position="380"/>
    </location>
</feature>
<protein>
    <recommendedName>
        <fullName evidence="4">DUF4115 domain-containing protein</fullName>
    </recommendedName>
</protein>
<feature type="compositionally biased region" description="Polar residues" evidence="1">
    <location>
        <begin position="333"/>
        <end position="346"/>
    </location>
</feature>
<evidence type="ECO:0000256" key="1">
    <source>
        <dbReference type="SAM" id="MobiDB-lite"/>
    </source>
</evidence>